<dbReference type="Pfam" id="PF00728">
    <property type="entry name" value="Glyco_hydro_20"/>
    <property type="match status" value="1"/>
</dbReference>
<evidence type="ECO:0000256" key="1">
    <source>
        <dbReference type="ARBA" id="ARBA00001231"/>
    </source>
</evidence>
<dbReference type="STRING" id="51028.A0A0N4UXI9"/>
<dbReference type="OrthoDB" id="10023921at2759"/>
<evidence type="ECO:0000313" key="7">
    <source>
        <dbReference type="Proteomes" id="UP000274131"/>
    </source>
</evidence>
<evidence type="ECO:0000256" key="3">
    <source>
        <dbReference type="ARBA" id="ARBA00012663"/>
    </source>
</evidence>
<dbReference type="CDD" id="cd06565">
    <property type="entry name" value="GH20_GcnA-like"/>
    <property type="match status" value="1"/>
</dbReference>
<dbReference type="PANTHER" id="PTHR21040">
    <property type="entry name" value="BCDNA.GH04120"/>
    <property type="match status" value="1"/>
</dbReference>
<protein>
    <recommendedName>
        <fullName evidence="3">beta-N-acetylhexosaminidase</fullName>
        <ecNumber evidence="3">3.2.1.52</ecNumber>
    </recommendedName>
</protein>
<dbReference type="GO" id="GO:0004563">
    <property type="term" value="F:beta-N-acetylhexosaminidase activity"/>
    <property type="evidence" value="ECO:0007669"/>
    <property type="project" value="UniProtKB-EC"/>
</dbReference>
<dbReference type="GO" id="GO:0005975">
    <property type="term" value="P:carbohydrate metabolic process"/>
    <property type="evidence" value="ECO:0007669"/>
    <property type="project" value="InterPro"/>
</dbReference>
<reference evidence="8" key="1">
    <citation type="submission" date="2017-02" db="UniProtKB">
        <authorList>
            <consortium name="WormBaseParasite"/>
        </authorList>
    </citation>
    <scope>IDENTIFICATION</scope>
</reference>
<evidence type="ECO:0000259" key="5">
    <source>
        <dbReference type="Pfam" id="PF00728"/>
    </source>
</evidence>
<dbReference type="Proteomes" id="UP000274131">
    <property type="component" value="Unassembled WGS sequence"/>
</dbReference>
<comment type="catalytic activity">
    <reaction evidence="1">
        <text>Hydrolysis of terminal non-reducing N-acetyl-D-hexosamine residues in N-acetyl-beta-D-hexosaminides.</text>
        <dbReference type="EC" id="3.2.1.52"/>
    </reaction>
</comment>
<dbReference type="AlphaFoldDB" id="A0A0N4UXI9"/>
<sequence>MEENGKLLTTNYSCLRYLQKIVHFDLKGAAPKTSYIVQLIPFLKALGVDGILMEYEDMFPYTGNLEALRRPEAYNQTEISEIVEVAQQNDIEIIPLIQTFGHLEFVLKHIKFVHLREVPYFADTICPTDDESFQLITEMLSQVYRLHTNSSTIHIGADEAYHVAKDHRCKRKLATVLQDSVDRLKLWHITRVANQAKKIGFRNVWAWNDMFGETPADLLNEFHMGEVLTPVVWGYARDVTVPGYFPPNMFQRYASVFESLLFGSAFKGANGMTNAFIDVFRYLENQISYVELLRMHRNTLEGKVKGIILTGWQRYNHFSALCELLPVGIPSLVLALHFLNNVELTTPTLLRMAQESLGCSVTTTEPVITSEPENSTTPKYVKSAFLNGNFPGNEVFDLVEELRSLTAFVYEPNLPKNVKLKLYQDIAVLERKIRDQFQTFFKPNTIDEFIMQNVEPLKVQIY</sequence>
<dbReference type="EMBL" id="UXUI01007294">
    <property type="protein sequence ID" value="VDD86815.1"/>
    <property type="molecule type" value="Genomic_DNA"/>
</dbReference>
<feature type="domain" description="Glycoside hydrolase family 20 catalytic" evidence="5">
    <location>
        <begin position="72"/>
        <end position="215"/>
    </location>
</feature>
<gene>
    <name evidence="6" type="ORF">EVEC_LOCUS1958</name>
</gene>
<evidence type="ECO:0000256" key="4">
    <source>
        <dbReference type="ARBA" id="ARBA00022801"/>
    </source>
</evidence>
<evidence type="ECO:0000313" key="8">
    <source>
        <dbReference type="WBParaSite" id="EVEC_0000225001-mRNA-1"/>
    </source>
</evidence>
<dbReference type="WBParaSite" id="EVEC_0000225001-mRNA-1">
    <property type="protein sequence ID" value="EVEC_0000225001-mRNA-1"/>
    <property type="gene ID" value="EVEC_0000225001"/>
</dbReference>
<dbReference type="InterPro" id="IPR015883">
    <property type="entry name" value="Glyco_hydro_20_cat"/>
</dbReference>
<keyword evidence="4" id="KW-0378">Hydrolase</keyword>
<dbReference type="EC" id="3.2.1.52" evidence="3"/>
<reference evidence="6 7" key="2">
    <citation type="submission" date="2018-10" db="EMBL/GenBank/DDBJ databases">
        <authorList>
            <consortium name="Pathogen Informatics"/>
        </authorList>
    </citation>
    <scope>NUCLEOTIDE SEQUENCE [LARGE SCALE GENOMIC DNA]</scope>
</reference>
<accession>A0A0N4UXI9</accession>
<name>A0A0N4UXI9_ENTVE</name>
<evidence type="ECO:0000256" key="2">
    <source>
        <dbReference type="ARBA" id="ARBA00006285"/>
    </source>
</evidence>
<dbReference type="InterPro" id="IPR017853">
    <property type="entry name" value="GH"/>
</dbReference>
<dbReference type="InterPro" id="IPR038901">
    <property type="entry name" value="HEXDC-like"/>
</dbReference>
<dbReference type="PANTHER" id="PTHR21040:SF12">
    <property type="entry name" value="BETA-N-ACETYLHEXOSAMINIDASE"/>
    <property type="match status" value="1"/>
</dbReference>
<proteinExistence type="inferred from homology"/>
<organism evidence="8">
    <name type="scientific">Enterobius vermicularis</name>
    <name type="common">Human pinworm</name>
    <dbReference type="NCBI Taxonomy" id="51028"/>
    <lineage>
        <taxon>Eukaryota</taxon>
        <taxon>Metazoa</taxon>
        <taxon>Ecdysozoa</taxon>
        <taxon>Nematoda</taxon>
        <taxon>Chromadorea</taxon>
        <taxon>Rhabditida</taxon>
        <taxon>Spirurina</taxon>
        <taxon>Oxyuridomorpha</taxon>
        <taxon>Oxyuroidea</taxon>
        <taxon>Oxyuridae</taxon>
        <taxon>Enterobius</taxon>
    </lineage>
</organism>
<evidence type="ECO:0000313" key="6">
    <source>
        <dbReference type="EMBL" id="VDD86815.1"/>
    </source>
</evidence>
<keyword evidence="7" id="KW-1185">Reference proteome</keyword>
<comment type="similarity">
    <text evidence="2">Belongs to the glycosyl hydrolase 20 family.</text>
</comment>
<dbReference type="SUPFAM" id="SSF51445">
    <property type="entry name" value="(Trans)glycosidases"/>
    <property type="match status" value="1"/>
</dbReference>
<dbReference type="Gene3D" id="3.20.20.80">
    <property type="entry name" value="Glycosidases"/>
    <property type="match status" value="1"/>
</dbReference>